<reference evidence="1" key="1">
    <citation type="submission" date="2021-08" db="EMBL/GenBank/DDBJ databases">
        <authorList>
            <person name="Stevens D.C."/>
        </authorList>
    </citation>
    <scope>NUCLEOTIDE SEQUENCE</scope>
    <source>
        <strain evidence="1">DSM 53165</strain>
    </source>
</reference>
<dbReference type="RefSeq" id="WP_224195048.1">
    <property type="nucleotide sequence ID" value="NZ_JAIRAU010000040.1"/>
</dbReference>
<protein>
    <recommendedName>
        <fullName evidence="3">Peptidase M61 catalytic domain-containing protein</fullName>
    </recommendedName>
</protein>
<proteinExistence type="predicted"/>
<dbReference type="EMBL" id="JAIRAU010000040">
    <property type="protein sequence ID" value="MBZ5713305.1"/>
    <property type="molecule type" value="Genomic_DNA"/>
</dbReference>
<keyword evidence="2" id="KW-1185">Reference proteome</keyword>
<evidence type="ECO:0008006" key="3">
    <source>
        <dbReference type="Google" id="ProtNLM"/>
    </source>
</evidence>
<evidence type="ECO:0000313" key="2">
    <source>
        <dbReference type="Proteomes" id="UP001139031"/>
    </source>
</evidence>
<organism evidence="1 2">
    <name type="scientific">Nannocystis pusilla</name>
    <dbReference type="NCBI Taxonomy" id="889268"/>
    <lineage>
        <taxon>Bacteria</taxon>
        <taxon>Pseudomonadati</taxon>
        <taxon>Myxococcota</taxon>
        <taxon>Polyangia</taxon>
        <taxon>Nannocystales</taxon>
        <taxon>Nannocystaceae</taxon>
        <taxon>Nannocystis</taxon>
    </lineage>
</organism>
<gene>
    <name evidence="1" type="ORF">K7C98_29060</name>
</gene>
<evidence type="ECO:0000313" key="1">
    <source>
        <dbReference type="EMBL" id="MBZ5713305.1"/>
    </source>
</evidence>
<comment type="caution">
    <text evidence="1">The sequence shown here is derived from an EMBL/GenBank/DDBJ whole genome shotgun (WGS) entry which is preliminary data.</text>
</comment>
<accession>A0ABS7TYV7</accession>
<name>A0ABS7TYV7_9BACT</name>
<sequence length="550" mass="58399">MTGLDARTTIARAVRLGWAACVVCGLACGPGPVAPPAAAKPEPGPAAPADEPSGVVVTVTPHEGGVRVVYELPAATDRLALVRSDALRRDEWQVVTAGVRLVDDALVSEAPRTSFEVAIAPDKVEVDRKYPSLHRVGRGVALYGPALRVEGVDARVVLRPAAGGVAIPEQGAERGYAWLGPADAVIQGQGFRMVAAESVGPRLVEVVRGEAEVALGYYARKLERPGRAPAILVSLQDTMTGEYRGDASESDVISLRFFDPRWNDPEPGDAGMLAKFVRHEAFHLWNGETAPGTPPWLHEGGAEYAALVAAVDAGALTHEQGIEQVSSHLDRCRTALGARSLAAAELSGPQIYWCGVALQWIADTEARGASQGQRDVFSIWRDLLRRGEAGGYSLADLRAVTGPVVAAILDDQAPERWQRLAEALAPHGATIVDAVDEHGWRTAAVQHLLAQHCKDGEYGFYVEADHVRLDTTGDCGPIGGNPEIVRVAGASIMKAPRDAFDGVRKACAAKNSVTLETRGGAKLRVKCTEPPAQPVRWKVAAAPPLSRAQR</sequence>
<dbReference type="Proteomes" id="UP001139031">
    <property type="component" value="Unassembled WGS sequence"/>
</dbReference>